<keyword evidence="1" id="KW-0732">Signal</keyword>
<dbReference type="PANTHER" id="PTHR34606">
    <property type="entry name" value="BON DOMAIN-CONTAINING PROTEIN"/>
    <property type="match status" value="1"/>
</dbReference>
<dbReference type="AlphaFoldDB" id="A0AAU7CEP5"/>
<dbReference type="InterPro" id="IPR014004">
    <property type="entry name" value="Transpt-assoc_nodulatn_dom_bac"/>
</dbReference>
<proteinExistence type="predicted"/>
<dbReference type="EMBL" id="CP155447">
    <property type="protein sequence ID" value="XBH03612.1"/>
    <property type="molecule type" value="Genomic_DNA"/>
</dbReference>
<evidence type="ECO:0000256" key="1">
    <source>
        <dbReference type="ARBA" id="ARBA00022729"/>
    </source>
</evidence>
<reference evidence="3" key="1">
    <citation type="submission" date="2024-05" db="EMBL/GenBank/DDBJ databases">
        <title>Planctomycetes of the genus Singulisphaera possess chitinolytic capabilities.</title>
        <authorList>
            <person name="Ivanova A."/>
        </authorList>
    </citation>
    <scope>NUCLEOTIDE SEQUENCE</scope>
    <source>
        <strain evidence="3">Ch08T</strain>
    </source>
</reference>
<evidence type="ECO:0000313" key="3">
    <source>
        <dbReference type="EMBL" id="XBH03612.1"/>
    </source>
</evidence>
<dbReference type="RefSeq" id="WP_406696351.1">
    <property type="nucleotide sequence ID" value="NZ_CP155447.1"/>
</dbReference>
<evidence type="ECO:0000259" key="2">
    <source>
        <dbReference type="PROSITE" id="PS50914"/>
    </source>
</evidence>
<feature type="domain" description="BON" evidence="2">
    <location>
        <begin position="153"/>
        <end position="221"/>
    </location>
</feature>
<accession>A0AAU7CEP5</accession>
<dbReference type="SMART" id="SM00749">
    <property type="entry name" value="BON"/>
    <property type="match status" value="3"/>
</dbReference>
<organism evidence="3">
    <name type="scientific">Singulisphaera sp. Ch08</name>
    <dbReference type="NCBI Taxonomy" id="3120278"/>
    <lineage>
        <taxon>Bacteria</taxon>
        <taxon>Pseudomonadati</taxon>
        <taxon>Planctomycetota</taxon>
        <taxon>Planctomycetia</taxon>
        <taxon>Isosphaerales</taxon>
        <taxon>Isosphaeraceae</taxon>
        <taxon>Singulisphaera</taxon>
    </lineage>
</organism>
<feature type="domain" description="BON" evidence="2">
    <location>
        <begin position="7"/>
        <end position="75"/>
    </location>
</feature>
<gene>
    <name evidence="3" type="ORF">V5E97_35700</name>
</gene>
<dbReference type="PROSITE" id="PS50914">
    <property type="entry name" value="BON"/>
    <property type="match status" value="3"/>
</dbReference>
<dbReference type="Gene3D" id="3.30.1340.30">
    <property type="match status" value="3"/>
</dbReference>
<dbReference type="InterPro" id="IPR051686">
    <property type="entry name" value="Lipoprotein_DolP"/>
</dbReference>
<dbReference type="PANTHER" id="PTHR34606:SF4">
    <property type="entry name" value="OUTER MEMBRANE LIPOPROTEIN DOLP"/>
    <property type="match status" value="1"/>
</dbReference>
<name>A0AAU7CEP5_9BACT</name>
<feature type="domain" description="BON" evidence="2">
    <location>
        <begin position="82"/>
        <end position="150"/>
    </location>
</feature>
<sequence length="222" mass="24170">MSTAIISEIELQRDVLEELKWDPSVNAAHIGVTVKDGVITCTGHVSSYAEKYAAERTANRVHDVRAVANELDVKLSGSSKRTVVDIAPAVVQALKSNLTVPADKIKVTDSDGWVRLEGEVERNYQRVAAENAVQSLPGVIGVSNLITVKPLVSPTEIKSKIKEALKRSAEMDARRITVKVEGGKVILRGTVRSWAEKEEAAREAWFAPGIHTVEYLITASNC</sequence>
<dbReference type="Pfam" id="PF04972">
    <property type="entry name" value="BON"/>
    <property type="match status" value="3"/>
</dbReference>
<protein>
    <submittedName>
        <fullName evidence="3">BON domain-containing protein</fullName>
    </submittedName>
</protein>
<dbReference type="InterPro" id="IPR007055">
    <property type="entry name" value="BON_dom"/>
</dbReference>